<accession>A0A3P3WDQ6</accession>
<dbReference type="AlphaFoldDB" id="A0A3P3WDQ6"/>
<organism evidence="1 2">
    <name type="scientific">Paenimyroides tangerinum</name>
    <dbReference type="NCBI Taxonomy" id="2488728"/>
    <lineage>
        <taxon>Bacteria</taxon>
        <taxon>Pseudomonadati</taxon>
        <taxon>Bacteroidota</taxon>
        <taxon>Flavobacteriia</taxon>
        <taxon>Flavobacteriales</taxon>
        <taxon>Flavobacteriaceae</taxon>
        <taxon>Paenimyroides</taxon>
    </lineage>
</organism>
<name>A0A3P3WDQ6_9FLAO</name>
<sequence length="171" mass="19206">MRFYKLIIFIFLLLGLDSIAQPGIGSAKALIKIEFEDVYGLNINHPEVNLDINTIEKFTQGTQTNWLNSHLVITGIKSFEISIKTIQSNFVSNNLETNVAVSNINVNARINSKTNSIYLSDASQILIRENSGSMINYIDVNYKIPPENTFAFINSPTNTFETLIVYTLIPN</sequence>
<keyword evidence="2" id="KW-1185">Reference proteome</keyword>
<reference evidence="1 2" key="1">
    <citation type="submission" date="2018-11" db="EMBL/GenBank/DDBJ databases">
        <title>Flavobacterium sp. nov., YIM 102701-2 draft genome.</title>
        <authorList>
            <person name="Li G."/>
            <person name="Jiang Y."/>
        </authorList>
    </citation>
    <scope>NUCLEOTIDE SEQUENCE [LARGE SCALE GENOMIC DNA]</scope>
    <source>
        <strain evidence="1 2">YIM 102701-2</strain>
    </source>
</reference>
<dbReference type="EMBL" id="RQVQ01000015">
    <property type="protein sequence ID" value="RRJ90683.1"/>
    <property type="molecule type" value="Genomic_DNA"/>
</dbReference>
<dbReference type="RefSeq" id="WP_125018926.1">
    <property type="nucleotide sequence ID" value="NZ_RQVQ01000015.1"/>
</dbReference>
<protein>
    <submittedName>
        <fullName evidence="1">Uncharacterized protein</fullName>
    </submittedName>
</protein>
<gene>
    <name evidence="1" type="ORF">EG240_08310</name>
</gene>
<evidence type="ECO:0000313" key="1">
    <source>
        <dbReference type="EMBL" id="RRJ90683.1"/>
    </source>
</evidence>
<comment type="caution">
    <text evidence="1">The sequence shown here is derived from an EMBL/GenBank/DDBJ whole genome shotgun (WGS) entry which is preliminary data.</text>
</comment>
<dbReference type="Proteomes" id="UP000275719">
    <property type="component" value="Unassembled WGS sequence"/>
</dbReference>
<proteinExistence type="predicted"/>
<evidence type="ECO:0000313" key="2">
    <source>
        <dbReference type="Proteomes" id="UP000275719"/>
    </source>
</evidence>